<proteinExistence type="predicted"/>
<dbReference type="AlphaFoldDB" id="A0A2R5FY63"/>
<protein>
    <recommendedName>
        <fullName evidence="1">DUF1902 domain-containing protein</fullName>
    </recommendedName>
</protein>
<accession>A0A2R5FY63</accession>
<dbReference type="InterPro" id="IPR035069">
    <property type="entry name" value="TTHA1013/TTHA0281-like"/>
</dbReference>
<dbReference type="EMBL" id="BDUD01000001">
    <property type="protein sequence ID" value="GBG20604.1"/>
    <property type="molecule type" value="Genomic_DNA"/>
</dbReference>
<dbReference type="InterPro" id="IPR015066">
    <property type="entry name" value="DUF1902"/>
</dbReference>
<evidence type="ECO:0000313" key="3">
    <source>
        <dbReference type="Proteomes" id="UP000245124"/>
    </source>
</evidence>
<feature type="domain" description="DUF1902" evidence="1">
    <location>
        <begin position="5"/>
        <end position="58"/>
    </location>
</feature>
<dbReference type="Pfam" id="PF08972">
    <property type="entry name" value="DUF1902"/>
    <property type="match status" value="1"/>
</dbReference>
<evidence type="ECO:0000259" key="1">
    <source>
        <dbReference type="Pfam" id="PF08972"/>
    </source>
</evidence>
<sequence>MTQNTLKVHAFWDKDAEVWVATSENVPGLVTEASTIESLTQNLREMIPELLILNQIVPYDYVGSISFELTSHVLRSSNKVALVTLRLLAVVYTLIIKSAVAQQQVMASQLSPWFWLKLRSIF</sequence>
<comment type="caution">
    <text evidence="2">The sequence shown here is derived from an EMBL/GenBank/DDBJ whole genome shotgun (WGS) entry which is preliminary data.</text>
</comment>
<gene>
    <name evidence="2" type="ORF">NIES4072_42850</name>
</gene>
<organism evidence="2 3">
    <name type="scientific">Nostoc commune NIES-4072</name>
    <dbReference type="NCBI Taxonomy" id="2005467"/>
    <lineage>
        <taxon>Bacteria</taxon>
        <taxon>Bacillati</taxon>
        <taxon>Cyanobacteriota</taxon>
        <taxon>Cyanophyceae</taxon>
        <taxon>Nostocales</taxon>
        <taxon>Nostocaceae</taxon>
        <taxon>Nostoc</taxon>
    </lineage>
</organism>
<dbReference type="Proteomes" id="UP000245124">
    <property type="component" value="Unassembled WGS sequence"/>
</dbReference>
<name>A0A2R5FY63_NOSCO</name>
<evidence type="ECO:0000313" key="2">
    <source>
        <dbReference type="EMBL" id="GBG20604.1"/>
    </source>
</evidence>
<dbReference type="SUPFAM" id="SSF143100">
    <property type="entry name" value="TTHA1013/TTHA0281-like"/>
    <property type="match status" value="1"/>
</dbReference>
<keyword evidence="3" id="KW-1185">Reference proteome</keyword>
<reference evidence="2 3" key="1">
    <citation type="submission" date="2017-06" db="EMBL/GenBank/DDBJ databases">
        <title>Genome sequencing of cyanobaciteial culture collection at National Institute for Environmental Studies (NIES).</title>
        <authorList>
            <person name="Hirose Y."/>
            <person name="Shimura Y."/>
            <person name="Fujisawa T."/>
            <person name="Nakamura Y."/>
            <person name="Kawachi M."/>
        </authorList>
    </citation>
    <scope>NUCLEOTIDE SEQUENCE [LARGE SCALE GENOMIC DNA]</scope>
    <source>
        <strain evidence="2 3">NIES-4072</strain>
    </source>
</reference>
<dbReference type="Gene3D" id="3.30.2390.10">
    <property type="entry name" value="TTHA1013-like"/>
    <property type="match status" value="1"/>
</dbReference>